<feature type="coiled-coil region" evidence="6">
    <location>
        <begin position="329"/>
        <end position="409"/>
    </location>
</feature>
<feature type="active site" description="O-(5'-phospho-DNA)-serine intermediate" evidence="4 5">
    <location>
        <position position="11"/>
    </location>
</feature>
<dbReference type="InterPro" id="IPR006119">
    <property type="entry name" value="Resolv_N"/>
</dbReference>
<feature type="domain" description="Recombinase" evidence="8">
    <location>
        <begin position="160"/>
        <end position="269"/>
    </location>
</feature>
<dbReference type="InterPro" id="IPR011109">
    <property type="entry name" value="DNA_bind_recombinase_dom"/>
</dbReference>
<dbReference type="GO" id="GO:0015074">
    <property type="term" value="P:DNA integration"/>
    <property type="evidence" value="ECO:0007669"/>
    <property type="project" value="UniProtKB-KW"/>
</dbReference>
<dbReference type="EMBL" id="JACRTD010000006">
    <property type="protein sequence ID" value="MBC8585707.1"/>
    <property type="molecule type" value="Genomic_DNA"/>
</dbReference>
<dbReference type="Gene3D" id="3.40.50.1390">
    <property type="entry name" value="Resolvase, N-terminal catalytic domain"/>
    <property type="match status" value="1"/>
</dbReference>
<dbReference type="InterPro" id="IPR050639">
    <property type="entry name" value="SSR_resolvase"/>
</dbReference>
<evidence type="ECO:0000256" key="2">
    <source>
        <dbReference type="ARBA" id="ARBA00023125"/>
    </source>
</evidence>
<dbReference type="InterPro" id="IPR036162">
    <property type="entry name" value="Resolvase-like_N_sf"/>
</dbReference>
<dbReference type="PROSITE" id="PS00397">
    <property type="entry name" value="RECOMBINASES_1"/>
    <property type="match status" value="1"/>
</dbReference>
<accession>A0A926EQS8</accession>
<dbReference type="GO" id="GO:0000150">
    <property type="term" value="F:DNA strand exchange activity"/>
    <property type="evidence" value="ECO:0007669"/>
    <property type="project" value="InterPro"/>
</dbReference>
<evidence type="ECO:0000256" key="6">
    <source>
        <dbReference type="SAM" id="Coils"/>
    </source>
</evidence>
<dbReference type="PROSITE" id="PS51736">
    <property type="entry name" value="RECOMBINASES_3"/>
    <property type="match status" value="1"/>
</dbReference>
<evidence type="ECO:0000259" key="7">
    <source>
        <dbReference type="PROSITE" id="PS51736"/>
    </source>
</evidence>
<dbReference type="SUPFAM" id="SSF53041">
    <property type="entry name" value="Resolvase-like"/>
    <property type="match status" value="1"/>
</dbReference>
<dbReference type="SMART" id="SM00857">
    <property type="entry name" value="Resolvase"/>
    <property type="match status" value="1"/>
</dbReference>
<proteinExistence type="predicted"/>
<keyword evidence="1" id="KW-0229">DNA integration</keyword>
<dbReference type="Gene3D" id="3.90.1750.20">
    <property type="entry name" value="Putative Large Serine Recombinase, Chain B, Domain 2"/>
    <property type="match status" value="1"/>
</dbReference>
<evidence type="ECO:0000256" key="1">
    <source>
        <dbReference type="ARBA" id="ARBA00022908"/>
    </source>
</evidence>
<sequence>MKTGAAYIRVSTEEQIEFSPQSQKKKILEYAADHEIVLPEEYIFLDEGISGRCAEKRPAFMKMIGMAKTTPRPFDVILVWKFSRFARNRQDSILYKSMLRKQCGVDVISITEQLGGDPTGVLIEALLEAMDEYYSINLAQEVKRGMNEKFSQGGVVSKPPFGYVMGKGKFVVDEQAAPLVQMIFHDFLEGLSCRQIAMKLNNMGARTVKGNLFESRSVAYILQNPVYLGKQRRGIKEAAPIVMDGRHPPLIEQKIFEEAHSRLIQGTHFFTGDTGERRADYMLQGLVRCSGCGGTLTRNGQSLQCQRYAKGKCPVSHSIRLEKLNRVVLRQLEEDLKGQTIKIQIEKNTGRTRDKALLVFLDKERKRMKRLEEAFEAGVDTLEEYQRKKKEVQQRIKRLEAEAEERKRDENWPVQCIQKTSDSLIKILSGEKISEREKNILLCAFVSKIIFDRRKGTIEIHYYS</sequence>
<gene>
    <name evidence="9" type="ORF">H8705_08935</name>
</gene>
<dbReference type="InterPro" id="IPR038109">
    <property type="entry name" value="DNA_bind_recomb_sf"/>
</dbReference>
<evidence type="ECO:0000313" key="9">
    <source>
        <dbReference type="EMBL" id="MBC8585707.1"/>
    </source>
</evidence>
<dbReference type="RefSeq" id="WP_262395426.1">
    <property type="nucleotide sequence ID" value="NZ_JACRTD010000006.1"/>
</dbReference>
<evidence type="ECO:0000256" key="4">
    <source>
        <dbReference type="PIRSR" id="PIRSR606118-50"/>
    </source>
</evidence>
<evidence type="ECO:0000259" key="8">
    <source>
        <dbReference type="PROSITE" id="PS51737"/>
    </source>
</evidence>
<evidence type="ECO:0000256" key="3">
    <source>
        <dbReference type="ARBA" id="ARBA00023172"/>
    </source>
</evidence>
<evidence type="ECO:0000256" key="5">
    <source>
        <dbReference type="PROSITE-ProRule" id="PRU10137"/>
    </source>
</evidence>
<keyword evidence="2" id="KW-0238">DNA-binding</keyword>
<dbReference type="AlphaFoldDB" id="A0A926EQS8"/>
<dbReference type="Pfam" id="PF07508">
    <property type="entry name" value="Recombinase"/>
    <property type="match status" value="1"/>
</dbReference>
<keyword evidence="6" id="KW-0175">Coiled coil</keyword>
<evidence type="ECO:0000313" key="10">
    <source>
        <dbReference type="Proteomes" id="UP000623678"/>
    </source>
</evidence>
<dbReference type="Pfam" id="PF00239">
    <property type="entry name" value="Resolvase"/>
    <property type="match status" value="1"/>
</dbReference>
<dbReference type="CDD" id="cd00338">
    <property type="entry name" value="Ser_Recombinase"/>
    <property type="match status" value="1"/>
</dbReference>
<dbReference type="Pfam" id="PF13408">
    <property type="entry name" value="Zn_ribbon_recom"/>
    <property type="match status" value="1"/>
</dbReference>
<dbReference type="PROSITE" id="PS51737">
    <property type="entry name" value="RECOMBINASE_DNA_BIND"/>
    <property type="match status" value="1"/>
</dbReference>
<keyword evidence="3" id="KW-0233">DNA recombination</keyword>
<keyword evidence="10" id="KW-1185">Reference proteome</keyword>
<dbReference type="GO" id="GO:0003677">
    <property type="term" value="F:DNA binding"/>
    <property type="evidence" value="ECO:0007669"/>
    <property type="project" value="UniProtKB-KW"/>
</dbReference>
<feature type="domain" description="Resolvase/invertase-type recombinase catalytic" evidence="7">
    <location>
        <begin position="3"/>
        <end position="153"/>
    </location>
</feature>
<dbReference type="InterPro" id="IPR006118">
    <property type="entry name" value="Recombinase_CS"/>
</dbReference>
<organism evidence="9 10">
    <name type="scientific">Youxingia wuxianensis</name>
    <dbReference type="NCBI Taxonomy" id="2763678"/>
    <lineage>
        <taxon>Bacteria</taxon>
        <taxon>Bacillati</taxon>
        <taxon>Bacillota</taxon>
        <taxon>Clostridia</taxon>
        <taxon>Eubacteriales</taxon>
        <taxon>Oscillospiraceae</taxon>
        <taxon>Youxingia</taxon>
    </lineage>
</organism>
<dbReference type="Proteomes" id="UP000623678">
    <property type="component" value="Unassembled WGS sequence"/>
</dbReference>
<reference evidence="9" key="1">
    <citation type="submission" date="2020-08" db="EMBL/GenBank/DDBJ databases">
        <title>Genome public.</title>
        <authorList>
            <person name="Liu C."/>
            <person name="Sun Q."/>
        </authorList>
    </citation>
    <scope>NUCLEOTIDE SEQUENCE</scope>
    <source>
        <strain evidence="9">NSJ-64</strain>
    </source>
</reference>
<dbReference type="InterPro" id="IPR025827">
    <property type="entry name" value="Zn_ribbon_recom_dom"/>
</dbReference>
<dbReference type="PANTHER" id="PTHR30461">
    <property type="entry name" value="DNA-INVERTASE FROM LAMBDOID PROPHAGE"/>
    <property type="match status" value="1"/>
</dbReference>
<protein>
    <submittedName>
        <fullName evidence="9">Recombinase family protein</fullName>
    </submittedName>
</protein>
<dbReference type="PANTHER" id="PTHR30461:SF23">
    <property type="entry name" value="DNA RECOMBINASE-RELATED"/>
    <property type="match status" value="1"/>
</dbReference>
<comment type="caution">
    <text evidence="9">The sequence shown here is derived from an EMBL/GenBank/DDBJ whole genome shotgun (WGS) entry which is preliminary data.</text>
</comment>
<name>A0A926EQS8_9FIRM</name>